<proteinExistence type="inferred from homology"/>
<accession>A0A0C3QD63</accession>
<dbReference type="GO" id="GO:0003743">
    <property type="term" value="F:translation initiation factor activity"/>
    <property type="evidence" value="ECO:0007669"/>
    <property type="project" value="UniProtKB-KW"/>
</dbReference>
<keyword evidence="7" id="KW-1185">Reference proteome</keyword>
<dbReference type="AlphaFoldDB" id="A0A0C3QD63"/>
<evidence type="ECO:0000256" key="3">
    <source>
        <dbReference type="ARBA" id="ARBA00022917"/>
    </source>
</evidence>
<evidence type="ECO:0000256" key="4">
    <source>
        <dbReference type="SAM" id="MobiDB-lite"/>
    </source>
</evidence>
<dbReference type="GO" id="GO:0003729">
    <property type="term" value="F:mRNA binding"/>
    <property type="evidence" value="ECO:0007669"/>
    <property type="project" value="TreeGrafter"/>
</dbReference>
<sequence>SISRATSGSNMYSLLGAGGADADTMPKRTPSGRGTTRKPSVDQAPQAPPDTPLRRKLNLLPRTVSSANTNEDSAGDEDKPESDEEQAATTKSMTEQEAKAKVDEDVKEFFNIRDVNEGEKSFADLPDEHKSKLVDKLASKALDLKEADVKLVAELFDKAASNGCPPSAFEDGLAGIMEFLDDTATDVPQAYNFMARLLRGTKLPQATVESLADKIYVDGDPVTKPKDKLLKAYATLA</sequence>
<name>A0A0C3QD63_9AGAM</name>
<dbReference type="EMBL" id="KN823104">
    <property type="protein sequence ID" value="KIO22664.1"/>
    <property type="molecule type" value="Genomic_DNA"/>
</dbReference>
<dbReference type="PANTHER" id="PTHR23253:SF9">
    <property type="entry name" value="EUKARYOTIC TRANSLATION INITIATION FACTOR 4 GAMMA 2"/>
    <property type="match status" value="1"/>
</dbReference>
<feature type="compositionally biased region" description="Polar residues" evidence="4">
    <location>
        <begin position="1"/>
        <end position="12"/>
    </location>
</feature>
<feature type="compositionally biased region" description="Acidic residues" evidence="4">
    <location>
        <begin position="73"/>
        <end position="86"/>
    </location>
</feature>
<evidence type="ECO:0000256" key="2">
    <source>
        <dbReference type="ARBA" id="ARBA00022540"/>
    </source>
</evidence>
<comment type="similarity">
    <text evidence="1">Belongs to the eukaryotic initiation factor 4G family.</text>
</comment>
<keyword evidence="3" id="KW-0648">Protein biosynthesis</keyword>
<feature type="domain" description="MI" evidence="5">
    <location>
        <begin position="97"/>
        <end position="217"/>
    </location>
</feature>
<reference evidence="7" key="2">
    <citation type="submission" date="2015-01" db="EMBL/GenBank/DDBJ databases">
        <title>Evolutionary Origins and Diversification of the Mycorrhizal Mutualists.</title>
        <authorList>
            <consortium name="DOE Joint Genome Institute"/>
            <consortium name="Mycorrhizal Genomics Consortium"/>
            <person name="Kohler A."/>
            <person name="Kuo A."/>
            <person name="Nagy L.G."/>
            <person name="Floudas D."/>
            <person name="Copeland A."/>
            <person name="Barry K.W."/>
            <person name="Cichocki N."/>
            <person name="Veneault-Fourrey C."/>
            <person name="LaButti K."/>
            <person name="Lindquist E.A."/>
            <person name="Lipzen A."/>
            <person name="Lundell T."/>
            <person name="Morin E."/>
            <person name="Murat C."/>
            <person name="Riley R."/>
            <person name="Ohm R."/>
            <person name="Sun H."/>
            <person name="Tunlid A."/>
            <person name="Henrissat B."/>
            <person name="Grigoriev I.V."/>
            <person name="Hibbett D.S."/>
            <person name="Martin F."/>
        </authorList>
    </citation>
    <scope>NUCLEOTIDE SEQUENCE [LARGE SCALE GENOMIC DNA]</scope>
    <source>
        <strain evidence="7">MUT 4182</strain>
    </source>
</reference>
<dbReference type="PANTHER" id="PTHR23253">
    <property type="entry name" value="EUKARYOTIC TRANSLATION INITIATION FACTOR 4 GAMMA"/>
    <property type="match status" value="1"/>
</dbReference>
<dbReference type="Gene3D" id="1.25.40.180">
    <property type="match status" value="1"/>
</dbReference>
<dbReference type="SUPFAM" id="SSF48371">
    <property type="entry name" value="ARM repeat"/>
    <property type="match status" value="1"/>
</dbReference>
<feature type="non-terminal residue" evidence="6">
    <location>
        <position position="1"/>
    </location>
</feature>
<evidence type="ECO:0000256" key="1">
    <source>
        <dbReference type="ARBA" id="ARBA00005775"/>
    </source>
</evidence>
<feature type="compositionally biased region" description="Polar residues" evidence="4">
    <location>
        <begin position="63"/>
        <end position="72"/>
    </location>
</feature>
<reference evidence="6 7" key="1">
    <citation type="submission" date="2014-04" db="EMBL/GenBank/DDBJ databases">
        <authorList>
            <consortium name="DOE Joint Genome Institute"/>
            <person name="Kuo A."/>
            <person name="Girlanda M."/>
            <person name="Perotto S."/>
            <person name="Kohler A."/>
            <person name="Nagy L.G."/>
            <person name="Floudas D."/>
            <person name="Copeland A."/>
            <person name="Barry K.W."/>
            <person name="Cichocki N."/>
            <person name="Veneault-Fourrey C."/>
            <person name="LaButti K."/>
            <person name="Lindquist E.A."/>
            <person name="Lipzen A."/>
            <person name="Lundell T."/>
            <person name="Morin E."/>
            <person name="Murat C."/>
            <person name="Sun H."/>
            <person name="Tunlid A."/>
            <person name="Henrissat B."/>
            <person name="Grigoriev I.V."/>
            <person name="Hibbett D.S."/>
            <person name="Martin F."/>
            <person name="Nordberg H.P."/>
            <person name="Cantor M.N."/>
            <person name="Hua S.X."/>
        </authorList>
    </citation>
    <scope>NUCLEOTIDE SEQUENCE [LARGE SCALE GENOMIC DNA]</scope>
    <source>
        <strain evidence="6 7">MUT 4182</strain>
    </source>
</reference>
<evidence type="ECO:0000259" key="5">
    <source>
        <dbReference type="PROSITE" id="PS51366"/>
    </source>
</evidence>
<feature type="region of interest" description="Disordered" evidence="4">
    <location>
        <begin position="1"/>
        <end position="100"/>
    </location>
</feature>
<dbReference type="STRING" id="1051891.A0A0C3QD63"/>
<protein>
    <recommendedName>
        <fullName evidence="5">MI domain-containing protein</fullName>
    </recommendedName>
</protein>
<dbReference type="PROSITE" id="PS51366">
    <property type="entry name" value="MI"/>
    <property type="match status" value="1"/>
</dbReference>
<gene>
    <name evidence="6" type="ORF">M407DRAFT_79002</name>
</gene>
<evidence type="ECO:0000313" key="7">
    <source>
        <dbReference type="Proteomes" id="UP000054248"/>
    </source>
</evidence>
<dbReference type="OrthoDB" id="3233534at2759"/>
<keyword evidence="2" id="KW-0396">Initiation factor</keyword>
<evidence type="ECO:0000313" key="6">
    <source>
        <dbReference type="EMBL" id="KIO22664.1"/>
    </source>
</evidence>
<dbReference type="HOGENOM" id="CLU_063946_0_0_1"/>
<dbReference type="InterPro" id="IPR003891">
    <property type="entry name" value="Initiation_fac_eIF4g_MI"/>
</dbReference>
<dbReference type="InterPro" id="IPR016024">
    <property type="entry name" value="ARM-type_fold"/>
</dbReference>
<organism evidence="6 7">
    <name type="scientific">Tulasnella calospora MUT 4182</name>
    <dbReference type="NCBI Taxonomy" id="1051891"/>
    <lineage>
        <taxon>Eukaryota</taxon>
        <taxon>Fungi</taxon>
        <taxon>Dikarya</taxon>
        <taxon>Basidiomycota</taxon>
        <taxon>Agaricomycotina</taxon>
        <taxon>Agaricomycetes</taxon>
        <taxon>Cantharellales</taxon>
        <taxon>Tulasnellaceae</taxon>
        <taxon>Tulasnella</taxon>
    </lineage>
</organism>
<dbReference type="Proteomes" id="UP000054248">
    <property type="component" value="Unassembled WGS sequence"/>
</dbReference>
<dbReference type="GO" id="GO:0016281">
    <property type="term" value="C:eukaryotic translation initiation factor 4F complex"/>
    <property type="evidence" value="ECO:0007669"/>
    <property type="project" value="TreeGrafter"/>
</dbReference>